<proteinExistence type="predicted"/>
<comment type="caution">
    <text evidence="1">The sequence shown here is derived from an EMBL/GenBank/DDBJ whole genome shotgun (WGS) entry which is preliminary data.</text>
</comment>
<organism evidence="1">
    <name type="scientific">Chlorobaculum parvum</name>
    <dbReference type="NCBI Taxonomy" id="274539"/>
    <lineage>
        <taxon>Bacteria</taxon>
        <taxon>Pseudomonadati</taxon>
        <taxon>Chlorobiota</taxon>
        <taxon>Chlorobiia</taxon>
        <taxon>Chlorobiales</taxon>
        <taxon>Chlorobiaceae</taxon>
        <taxon>Chlorobaculum</taxon>
    </lineage>
</organism>
<evidence type="ECO:0000313" key="1">
    <source>
        <dbReference type="EMBL" id="HHE32844.1"/>
    </source>
</evidence>
<protein>
    <submittedName>
        <fullName evidence="1">Uncharacterized protein</fullName>
    </submittedName>
</protein>
<accession>A0A7C5HKE3</accession>
<dbReference type="EMBL" id="DRSQ01000205">
    <property type="protein sequence ID" value="HHE32844.1"/>
    <property type="molecule type" value="Genomic_DNA"/>
</dbReference>
<sequence>MPFDKSVFINCPFDEQYYPLLRPILFTIYYSGLHPRIALENLDSGKSRIEKIVALIQETRFAIHDLSRIKSTGSDEYYRMNMPFELGLDVGCRLFKGDHRREKRCLILEANHYRYRAALSDISGSDIAAHNNEPEEAACAVRNWLTAEAGISLPGPSKIWGTFMEFTAFNYDDLISKGYSDRDVKRLPVHELMQAMQQWVGENR</sequence>
<name>A0A7C5HKE3_9CHLB</name>
<gene>
    <name evidence="1" type="ORF">ENL07_09560</name>
</gene>
<dbReference type="AlphaFoldDB" id="A0A7C5HKE3"/>
<dbReference type="Proteomes" id="UP000886058">
    <property type="component" value="Unassembled WGS sequence"/>
</dbReference>
<reference evidence="1" key="1">
    <citation type="journal article" date="2020" name="mSystems">
        <title>Genome- and Community-Level Interaction Insights into Carbon Utilization and Element Cycling Functions of Hydrothermarchaeota in Hydrothermal Sediment.</title>
        <authorList>
            <person name="Zhou Z."/>
            <person name="Liu Y."/>
            <person name="Xu W."/>
            <person name="Pan J."/>
            <person name="Luo Z.H."/>
            <person name="Li M."/>
        </authorList>
    </citation>
    <scope>NUCLEOTIDE SEQUENCE [LARGE SCALE GENOMIC DNA]</scope>
    <source>
        <strain evidence="1">HyVt-633</strain>
    </source>
</reference>